<evidence type="ECO:0000313" key="3">
    <source>
        <dbReference type="EMBL" id="CAF0917613.1"/>
    </source>
</evidence>
<evidence type="ECO:0000313" key="2">
    <source>
        <dbReference type="EMBL" id="CAF0872715.1"/>
    </source>
</evidence>
<reference evidence="5" key="1">
    <citation type="submission" date="2021-02" db="EMBL/GenBank/DDBJ databases">
        <authorList>
            <person name="Nowell W R."/>
        </authorList>
    </citation>
    <scope>NUCLEOTIDE SEQUENCE</scope>
</reference>
<name>A0A820CVZ7_9BILA</name>
<dbReference type="EMBL" id="CAJNOE010000079">
    <property type="protein sequence ID" value="CAF0872715.1"/>
    <property type="molecule type" value="Genomic_DNA"/>
</dbReference>
<gene>
    <name evidence="2" type="ORF">IZO911_LOCUS10746</name>
    <name evidence="3" type="ORF">JYZ213_LOCUS11429</name>
    <name evidence="4" type="ORF">KXQ929_LOCUS27980</name>
    <name evidence="5" type="ORF">OXD698_LOCUS41470</name>
</gene>
<evidence type="ECO:0000313" key="4">
    <source>
        <dbReference type="EMBL" id="CAF3992324.1"/>
    </source>
</evidence>
<dbReference type="Proteomes" id="UP000663860">
    <property type="component" value="Unassembled WGS sequence"/>
</dbReference>
<dbReference type="EMBL" id="CAJNOG010000086">
    <property type="protein sequence ID" value="CAF0917613.1"/>
    <property type="molecule type" value="Genomic_DNA"/>
</dbReference>
<keyword evidence="1" id="KW-0812">Transmembrane</keyword>
<evidence type="ECO:0000313" key="5">
    <source>
        <dbReference type="EMBL" id="CAF4213243.1"/>
    </source>
</evidence>
<comment type="caution">
    <text evidence="5">The sequence shown here is derived from an EMBL/GenBank/DDBJ whole genome shotgun (WGS) entry which is preliminary data.</text>
</comment>
<dbReference type="Proteomes" id="UP000663868">
    <property type="component" value="Unassembled WGS sequence"/>
</dbReference>
<dbReference type="Proteomes" id="UP000663844">
    <property type="component" value="Unassembled WGS sequence"/>
</dbReference>
<feature type="transmembrane region" description="Helical" evidence="1">
    <location>
        <begin position="15"/>
        <end position="32"/>
    </location>
</feature>
<accession>A0A820CVZ7</accession>
<evidence type="ECO:0000256" key="1">
    <source>
        <dbReference type="SAM" id="Phobius"/>
    </source>
</evidence>
<keyword evidence="1" id="KW-1133">Transmembrane helix</keyword>
<sequence length="73" mass="8278">MMTSNVYIIDNKKNPALEIFSIILALLSYIHFEFSDDAQEAMVVLGTQLTTPGSNVVFFKPTSLKTFNTLKYR</sequence>
<evidence type="ECO:0000313" key="6">
    <source>
        <dbReference type="Proteomes" id="UP000663844"/>
    </source>
</evidence>
<dbReference type="AlphaFoldDB" id="A0A820CVZ7"/>
<dbReference type="EMBL" id="CAJOAZ010009976">
    <property type="protein sequence ID" value="CAF4213243.1"/>
    <property type="molecule type" value="Genomic_DNA"/>
</dbReference>
<dbReference type="Proteomes" id="UP000663845">
    <property type="component" value="Unassembled WGS sequence"/>
</dbReference>
<protein>
    <submittedName>
        <fullName evidence="5">Uncharacterized protein</fullName>
    </submittedName>
</protein>
<keyword evidence="1" id="KW-0472">Membrane</keyword>
<dbReference type="EMBL" id="CAJOBB010002708">
    <property type="protein sequence ID" value="CAF3992324.1"/>
    <property type="molecule type" value="Genomic_DNA"/>
</dbReference>
<proteinExistence type="predicted"/>
<organism evidence="5 6">
    <name type="scientific">Adineta steineri</name>
    <dbReference type="NCBI Taxonomy" id="433720"/>
    <lineage>
        <taxon>Eukaryota</taxon>
        <taxon>Metazoa</taxon>
        <taxon>Spiralia</taxon>
        <taxon>Gnathifera</taxon>
        <taxon>Rotifera</taxon>
        <taxon>Eurotatoria</taxon>
        <taxon>Bdelloidea</taxon>
        <taxon>Adinetida</taxon>
        <taxon>Adinetidae</taxon>
        <taxon>Adineta</taxon>
    </lineage>
</organism>